<proteinExistence type="predicted"/>
<evidence type="ECO:0000313" key="1">
    <source>
        <dbReference type="EMBL" id="KAH7926472.1"/>
    </source>
</evidence>
<gene>
    <name evidence="1" type="ORF">BV22DRAFT_1046053</name>
</gene>
<accession>A0ACB8BLM2</accession>
<dbReference type="Proteomes" id="UP000790709">
    <property type="component" value="Unassembled WGS sequence"/>
</dbReference>
<reference evidence="1" key="1">
    <citation type="journal article" date="2021" name="New Phytol.">
        <title>Evolutionary innovations through gain and loss of genes in the ectomycorrhizal Boletales.</title>
        <authorList>
            <person name="Wu G."/>
            <person name="Miyauchi S."/>
            <person name="Morin E."/>
            <person name="Kuo A."/>
            <person name="Drula E."/>
            <person name="Varga T."/>
            <person name="Kohler A."/>
            <person name="Feng B."/>
            <person name="Cao Y."/>
            <person name="Lipzen A."/>
            <person name="Daum C."/>
            <person name="Hundley H."/>
            <person name="Pangilinan J."/>
            <person name="Johnson J."/>
            <person name="Barry K."/>
            <person name="LaButti K."/>
            <person name="Ng V."/>
            <person name="Ahrendt S."/>
            <person name="Min B."/>
            <person name="Choi I.G."/>
            <person name="Park H."/>
            <person name="Plett J.M."/>
            <person name="Magnuson J."/>
            <person name="Spatafora J.W."/>
            <person name="Nagy L.G."/>
            <person name="Henrissat B."/>
            <person name="Grigoriev I.V."/>
            <person name="Yang Z.L."/>
            <person name="Xu J."/>
            <person name="Martin F.M."/>
        </authorList>
    </citation>
    <scope>NUCLEOTIDE SEQUENCE</scope>
    <source>
        <strain evidence="1">KUC20120723A-06</strain>
    </source>
</reference>
<dbReference type="EMBL" id="MU266382">
    <property type="protein sequence ID" value="KAH7926472.1"/>
    <property type="molecule type" value="Genomic_DNA"/>
</dbReference>
<comment type="caution">
    <text evidence="1">The sequence shown here is derived from an EMBL/GenBank/DDBJ whole genome shotgun (WGS) entry which is preliminary data.</text>
</comment>
<protein>
    <submittedName>
        <fullName evidence="1">Uncharacterized protein</fullName>
    </submittedName>
</protein>
<sequence length="412" mass="43806">MPPSPSDNSPWPEQTAPPSSYPSGSKRKRQQTSIVTNQTAVDEAITQCTYYSSNDAVTCYPDAGDIAYQHQWAAVVWNSNRPQLTQYNLVNLYLINADTQVPLMNITGRTNPYRTAGSYNVPVNDSWFGDRGATWQPGGPNLNYSYFWIVTNQEGLDGSATTNPTFTAVQTTYADYIAASMSSSSASAASASSASVASLSLASVTSLHGTPATSGATPSGGLQNGDSTQPFPHWAIAVIVVLGFLAILAGGIMVWLIMRRLRRRERASQRGSMGSSSPMMANAQNPNSPQLPLLAGGVAAGRASSEHHRPGSTVSPDGVSEISRAHSNLDSGPFSGADAAIMANAFRDALRKPDFGGTPVEEGETPETAEERKDEIMNRELAEEGRDIRSVGSSRGVRVETLSDAGDTVQDH</sequence>
<name>A0ACB8BLM2_9AGAM</name>
<evidence type="ECO:0000313" key="2">
    <source>
        <dbReference type="Proteomes" id="UP000790709"/>
    </source>
</evidence>
<organism evidence="1 2">
    <name type="scientific">Leucogyrophana mollusca</name>
    <dbReference type="NCBI Taxonomy" id="85980"/>
    <lineage>
        <taxon>Eukaryota</taxon>
        <taxon>Fungi</taxon>
        <taxon>Dikarya</taxon>
        <taxon>Basidiomycota</taxon>
        <taxon>Agaricomycotina</taxon>
        <taxon>Agaricomycetes</taxon>
        <taxon>Agaricomycetidae</taxon>
        <taxon>Boletales</taxon>
        <taxon>Boletales incertae sedis</taxon>
        <taxon>Leucogyrophana</taxon>
    </lineage>
</organism>
<keyword evidence="2" id="KW-1185">Reference proteome</keyword>